<evidence type="ECO:0000256" key="7">
    <source>
        <dbReference type="ARBA" id="ARBA00023326"/>
    </source>
</evidence>
<evidence type="ECO:0000313" key="10">
    <source>
        <dbReference type="EMBL" id="SHF82427.1"/>
    </source>
</evidence>
<dbReference type="RefSeq" id="WP_025075976.1">
    <property type="nucleotide sequence ID" value="NZ_SSTN01000087.1"/>
</dbReference>
<keyword evidence="11" id="KW-1185">Reference proteome</keyword>
<sequence>MKILNFHFCVLYVFIAFLSLNYVHAQNLFGKWNRCYVDGQDSIDINNVFRTYSVPEGYPYMEEKSPFNVSVNHSCVGIYTDKNFCGKCVSFASFDFKDGEEVEIEITFKDSIHSFEVLPKNTIFTSLRQSSVNGICLKLKKADQQLTLVINDEYQGDVLHLFCNSIDSAVPSVLDSGGYLYDSKQKLYYFGPGFHRLANYFPNGTLSISGDQKIYIAGGAILDGQLRINDGKGAKIYGRGMVMNTKPEIVLSIDNSLGGCNVEGIVIHGHRAQCWCTTMSKSSNINFSNVKVLSTRYACTDGIDIINCSDCEFDNVFVRSCDDAIAIKGLAPETQAPADCLPNKNLIFRKMQLWNDCNNAFGIGAETRASVYENIQLLDSEILYSYDDPHHHTELDERSAMNICALQGTYFKNILFQNIRVNRCERLIGMGFKNDFWFGSIQGNQSYCGGIDNVIFRNVTCEKNSGSSIANEIWLYGWQKEGTSQKKLTNILFDNVRIEGQLLKDDHYSGFRTNNVTGNTLVNYRFINTYLNQ</sequence>
<dbReference type="Pfam" id="PF00295">
    <property type="entry name" value="Glyco_hydro_28"/>
    <property type="match status" value="1"/>
</dbReference>
<dbReference type="PANTHER" id="PTHR31736:SF9">
    <property type="entry name" value="ENDO-XYLOGALACTURONAN HYDROLASE A-RELATED"/>
    <property type="match status" value="1"/>
</dbReference>
<keyword evidence="3 9" id="KW-0378">Hydrolase</keyword>
<evidence type="ECO:0000256" key="9">
    <source>
        <dbReference type="RuleBase" id="RU361169"/>
    </source>
</evidence>
<name>A0A1M5ETA3_9BACE</name>
<keyword evidence="2" id="KW-0677">Repeat</keyword>
<dbReference type="InterPro" id="IPR012334">
    <property type="entry name" value="Pectin_lyas_fold"/>
</dbReference>
<reference evidence="10 11" key="1">
    <citation type="submission" date="2016-11" db="EMBL/GenBank/DDBJ databases">
        <authorList>
            <person name="Jaros S."/>
            <person name="Januszkiewicz K."/>
            <person name="Wedrychowicz H."/>
        </authorList>
    </citation>
    <scope>NUCLEOTIDE SEQUENCE [LARGE SCALE GENOMIC DNA]</scope>
    <source>
        <strain evidence="10 11">DSM 26883</strain>
    </source>
</reference>
<evidence type="ECO:0000256" key="4">
    <source>
        <dbReference type="ARBA" id="ARBA00023180"/>
    </source>
</evidence>
<evidence type="ECO:0000256" key="8">
    <source>
        <dbReference type="ARBA" id="ARBA00037278"/>
    </source>
</evidence>
<evidence type="ECO:0000256" key="1">
    <source>
        <dbReference type="ARBA" id="ARBA00008834"/>
    </source>
</evidence>
<dbReference type="SUPFAM" id="SSF51126">
    <property type="entry name" value="Pectin lyase-like"/>
    <property type="match status" value="1"/>
</dbReference>
<dbReference type="EMBL" id="FQVD01000038">
    <property type="protein sequence ID" value="SHF82427.1"/>
    <property type="molecule type" value="Genomic_DNA"/>
</dbReference>
<dbReference type="AlphaFoldDB" id="A0A1M5ETA3"/>
<dbReference type="PANTHER" id="PTHR31736">
    <property type="match status" value="1"/>
</dbReference>
<dbReference type="Proteomes" id="UP000184436">
    <property type="component" value="Unassembled WGS sequence"/>
</dbReference>
<keyword evidence="4" id="KW-0325">Glycoprotein</keyword>
<evidence type="ECO:0000256" key="3">
    <source>
        <dbReference type="ARBA" id="ARBA00022801"/>
    </source>
</evidence>
<proteinExistence type="inferred from homology"/>
<evidence type="ECO:0000313" key="11">
    <source>
        <dbReference type="Proteomes" id="UP000184436"/>
    </source>
</evidence>
<keyword evidence="5" id="KW-0119">Carbohydrate metabolism</keyword>
<organism evidence="10 11">
    <name type="scientific">Bacteroides faecichinchillae</name>
    <dbReference type="NCBI Taxonomy" id="871325"/>
    <lineage>
        <taxon>Bacteria</taxon>
        <taxon>Pseudomonadati</taxon>
        <taxon>Bacteroidota</taxon>
        <taxon>Bacteroidia</taxon>
        <taxon>Bacteroidales</taxon>
        <taxon>Bacteroidaceae</taxon>
        <taxon>Bacteroides</taxon>
    </lineage>
</organism>
<dbReference type="STRING" id="871325.SAMN05444349_13810"/>
<dbReference type="GO" id="GO:0004650">
    <property type="term" value="F:polygalacturonase activity"/>
    <property type="evidence" value="ECO:0007669"/>
    <property type="project" value="InterPro"/>
</dbReference>
<dbReference type="GO" id="GO:0000272">
    <property type="term" value="P:polysaccharide catabolic process"/>
    <property type="evidence" value="ECO:0007669"/>
    <property type="project" value="UniProtKB-KW"/>
</dbReference>
<keyword evidence="7" id="KW-0624">Polysaccharide degradation</keyword>
<dbReference type="InterPro" id="IPR011050">
    <property type="entry name" value="Pectin_lyase_fold/virulence"/>
</dbReference>
<accession>A0A1M5ETA3</accession>
<evidence type="ECO:0000256" key="2">
    <source>
        <dbReference type="ARBA" id="ARBA00022737"/>
    </source>
</evidence>
<comment type="similarity">
    <text evidence="1 9">Belongs to the glycosyl hydrolase 28 family.</text>
</comment>
<comment type="function">
    <text evidence="8">Pectinolytic enzyme involved in the degradation of xylogalacturonan (xga), a galacturonan backbone heavily substituted with xylose, and which is one important component of the hairy regions of pectin. Activity requires a galacturonic acid backbone substituted with xylose.</text>
</comment>
<dbReference type="InterPro" id="IPR000743">
    <property type="entry name" value="Glyco_hydro_28"/>
</dbReference>
<keyword evidence="6 9" id="KW-0326">Glycosidase</keyword>
<evidence type="ECO:0000256" key="6">
    <source>
        <dbReference type="ARBA" id="ARBA00023295"/>
    </source>
</evidence>
<dbReference type="OrthoDB" id="9795222at2"/>
<evidence type="ECO:0000256" key="5">
    <source>
        <dbReference type="ARBA" id="ARBA00023277"/>
    </source>
</evidence>
<protein>
    <submittedName>
        <fullName evidence="10">Glycosyl hydrolases family 28</fullName>
    </submittedName>
</protein>
<gene>
    <name evidence="10" type="ORF">SAMN05444349_13810</name>
</gene>
<dbReference type="Gene3D" id="2.160.20.10">
    <property type="entry name" value="Single-stranded right-handed beta-helix, Pectin lyase-like"/>
    <property type="match status" value="1"/>
</dbReference>